<feature type="region of interest" description="Disordered" evidence="1">
    <location>
        <begin position="117"/>
        <end position="175"/>
    </location>
</feature>
<keyword evidence="3" id="KW-1185">Reference proteome</keyword>
<feature type="compositionally biased region" description="Basic residues" evidence="1">
    <location>
        <begin position="258"/>
        <end position="270"/>
    </location>
</feature>
<evidence type="ECO:0000313" key="3">
    <source>
        <dbReference type="Proteomes" id="UP000649617"/>
    </source>
</evidence>
<evidence type="ECO:0000256" key="1">
    <source>
        <dbReference type="SAM" id="MobiDB-lite"/>
    </source>
</evidence>
<protein>
    <submittedName>
        <fullName evidence="2">Uncharacterized protein</fullName>
    </submittedName>
</protein>
<dbReference type="OrthoDB" id="442515at2759"/>
<organism evidence="2 3">
    <name type="scientific">Symbiodinium pilosum</name>
    <name type="common">Dinoflagellate</name>
    <dbReference type="NCBI Taxonomy" id="2952"/>
    <lineage>
        <taxon>Eukaryota</taxon>
        <taxon>Sar</taxon>
        <taxon>Alveolata</taxon>
        <taxon>Dinophyceae</taxon>
        <taxon>Suessiales</taxon>
        <taxon>Symbiodiniaceae</taxon>
        <taxon>Symbiodinium</taxon>
    </lineage>
</organism>
<reference evidence="2" key="1">
    <citation type="submission" date="2021-02" db="EMBL/GenBank/DDBJ databases">
        <authorList>
            <person name="Dougan E. K."/>
            <person name="Rhodes N."/>
            <person name="Thang M."/>
            <person name="Chan C."/>
        </authorList>
    </citation>
    <scope>NUCLEOTIDE SEQUENCE</scope>
</reference>
<evidence type="ECO:0000313" key="2">
    <source>
        <dbReference type="EMBL" id="CAE7191246.1"/>
    </source>
</evidence>
<proteinExistence type="predicted"/>
<name>A0A812J1N4_SYMPI</name>
<comment type="caution">
    <text evidence="2">The sequence shown here is derived from an EMBL/GenBank/DDBJ whole genome shotgun (WGS) entry which is preliminary data.</text>
</comment>
<accession>A0A812J1N4</accession>
<dbReference type="Proteomes" id="UP000649617">
    <property type="component" value="Unassembled WGS sequence"/>
</dbReference>
<sequence>MRGSITMAAELRPKARVGRSKGARATLTKEVTRGVIMIQLLEREMAEKEKMVKEKALVKEMVVKKEMSCADDHYDKFEVLDRAEIRRRMVRLWDVVHNYNFTAGVGMAFVIDHSGGQNEKVDEEGMEPKMAPPAAISNDEESNADGFGGDSGTSKGQARNVPKKDDGHDVCSGNGKNLLKVVDLPSYVREGLLQAASTRAPDAVAVSEQYVKASPPDSEGDDEERVDPGPRVLSKFLSVKFRNALGKQGSTTSEKCKVKSKAKFRMRNHAKAPEAPKKANKPETNNSGASCEYKPGLFEEERQIFLLQAKADGLSHKEALGAWKDSPQRAKFLCNLSLPELKRRRFVPKGCAANPFVAVAALGVDAPPVLILIVLLLTFNTALDKKQDREFLELFAGEAAVTEALRAARYRGVAIDWEMDRRTYPKEFGQFLARMFGELVKVPFTTITAASTATSVDVRLTDLELFQKHCLGDGSVGPGGDLWEDDPRKYGKDSAWEVTIAQPYLEKTMDFQNKPGSLFKAEADLFRVLQYLNSKYVKAPGQWAVWVALNMVCAKLMLEGTEGTLAVFCLAA</sequence>
<feature type="region of interest" description="Disordered" evidence="1">
    <location>
        <begin position="196"/>
        <end position="229"/>
    </location>
</feature>
<dbReference type="EMBL" id="CAJNIZ010001455">
    <property type="protein sequence ID" value="CAE7191246.1"/>
    <property type="molecule type" value="Genomic_DNA"/>
</dbReference>
<feature type="region of interest" description="Disordered" evidence="1">
    <location>
        <begin position="256"/>
        <end position="292"/>
    </location>
</feature>
<gene>
    <name evidence="2" type="ORF">SPIL2461_LOCUS1490</name>
</gene>
<dbReference type="AlphaFoldDB" id="A0A812J1N4"/>
<feature type="compositionally biased region" description="Basic and acidic residues" evidence="1">
    <location>
        <begin position="271"/>
        <end position="281"/>
    </location>
</feature>